<gene>
    <name evidence="1" type="ORF">EZS28_031206</name>
</gene>
<accession>A0A5J4US89</accession>
<comment type="caution">
    <text evidence="1">The sequence shown here is derived from an EMBL/GenBank/DDBJ whole genome shotgun (WGS) entry which is preliminary data.</text>
</comment>
<dbReference type="InterPro" id="IPR029071">
    <property type="entry name" value="Ubiquitin-like_domsf"/>
</dbReference>
<proteinExistence type="predicted"/>
<sequence length="199" mass="22753">MYPIEVHTNSSATINDIKKLCIEGINDTKYTLLKGKKKLNDIESAQSQGIKNGDILTLVENQFITHHIAQIEHDFHQHQQELAKQIKDDSEDIFQMANLNEPCLPSGIEQLIESGKEIDFDFNNEQYYSLNAREKIEAAFQEMCKVGNEYIESKTVPNLESVNSVDNNENGIDLELFRDNMEAVVCLMRVQYSILVENV</sequence>
<dbReference type="Proteomes" id="UP000324800">
    <property type="component" value="Unassembled WGS sequence"/>
</dbReference>
<organism evidence="1 2">
    <name type="scientific">Streblomastix strix</name>
    <dbReference type="NCBI Taxonomy" id="222440"/>
    <lineage>
        <taxon>Eukaryota</taxon>
        <taxon>Metamonada</taxon>
        <taxon>Preaxostyla</taxon>
        <taxon>Oxymonadida</taxon>
        <taxon>Streblomastigidae</taxon>
        <taxon>Streblomastix</taxon>
    </lineage>
</organism>
<name>A0A5J4US89_9EUKA</name>
<dbReference type="EMBL" id="SNRW01012892">
    <property type="protein sequence ID" value="KAA6373267.1"/>
    <property type="molecule type" value="Genomic_DNA"/>
</dbReference>
<reference evidence="1 2" key="1">
    <citation type="submission" date="2019-03" db="EMBL/GenBank/DDBJ databases">
        <title>Single cell metagenomics reveals metabolic interactions within the superorganism composed of flagellate Streblomastix strix and complex community of Bacteroidetes bacteria on its surface.</title>
        <authorList>
            <person name="Treitli S.C."/>
            <person name="Kolisko M."/>
            <person name="Husnik F."/>
            <person name="Keeling P."/>
            <person name="Hampl V."/>
        </authorList>
    </citation>
    <scope>NUCLEOTIDE SEQUENCE [LARGE SCALE GENOMIC DNA]</scope>
    <source>
        <strain evidence="1">ST1C</strain>
    </source>
</reference>
<evidence type="ECO:0000313" key="1">
    <source>
        <dbReference type="EMBL" id="KAA6373267.1"/>
    </source>
</evidence>
<dbReference type="AlphaFoldDB" id="A0A5J4US89"/>
<dbReference type="SUPFAM" id="SSF54236">
    <property type="entry name" value="Ubiquitin-like"/>
    <property type="match status" value="1"/>
</dbReference>
<dbReference type="CDD" id="cd17039">
    <property type="entry name" value="Ubl_ubiquitin_like"/>
    <property type="match status" value="1"/>
</dbReference>
<evidence type="ECO:0000313" key="2">
    <source>
        <dbReference type="Proteomes" id="UP000324800"/>
    </source>
</evidence>
<evidence type="ECO:0008006" key="3">
    <source>
        <dbReference type="Google" id="ProtNLM"/>
    </source>
</evidence>
<protein>
    <recommendedName>
        <fullName evidence="3">Ubiquitin-like domain-containing protein</fullName>
    </recommendedName>
</protein>